<accession>A0ABV9QB56</accession>
<feature type="signal peptide" evidence="2">
    <location>
        <begin position="1"/>
        <end position="23"/>
    </location>
</feature>
<organism evidence="3 4">
    <name type="scientific">Giesbergeria sinuosa</name>
    <dbReference type="NCBI Taxonomy" id="80883"/>
    <lineage>
        <taxon>Bacteria</taxon>
        <taxon>Pseudomonadati</taxon>
        <taxon>Pseudomonadota</taxon>
        <taxon>Betaproteobacteria</taxon>
        <taxon>Burkholderiales</taxon>
        <taxon>Comamonadaceae</taxon>
        <taxon>Giesbergeria</taxon>
    </lineage>
</organism>
<dbReference type="EMBL" id="JBHSHJ010000001">
    <property type="protein sequence ID" value="MFC4787822.1"/>
    <property type="molecule type" value="Genomic_DNA"/>
</dbReference>
<keyword evidence="4" id="KW-1185">Reference proteome</keyword>
<name>A0ABV9QB56_9BURK</name>
<evidence type="ECO:0000256" key="2">
    <source>
        <dbReference type="SAM" id="SignalP"/>
    </source>
</evidence>
<keyword evidence="2" id="KW-0732">Signal</keyword>
<comment type="caution">
    <text evidence="3">The sequence shown here is derived from an EMBL/GenBank/DDBJ whole genome shotgun (WGS) entry which is preliminary data.</text>
</comment>
<dbReference type="RefSeq" id="WP_382429628.1">
    <property type="nucleotide sequence ID" value="NZ_JBHSHJ010000001.1"/>
</dbReference>
<feature type="region of interest" description="Disordered" evidence="1">
    <location>
        <begin position="52"/>
        <end position="71"/>
    </location>
</feature>
<dbReference type="PROSITE" id="PS51257">
    <property type="entry name" value="PROKAR_LIPOPROTEIN"/>
    <property type="match status" value="1"/>
</dbReference>
<evidence type="ECO:0000256" key="1">
    <source>
        <dbReference type="SAM" id="MobiDB-lite"/>
    </source>
</evidence>
<dbReference type="Proteomes" id="UP001596001">
    <property type="component" value="Unassembled WGS sequence"/>
</dbReference>
<reference evidence="4" key="1">
    <citation type="journal article" date="2019" name="Int. J. Syst. Evol. Microbiol.">
        <title>The Global Catalogue of Microorganisms (GCM) 10K type strain sequencing project: providing services to taxonomists for standard genome sequencing and annotation.</title>
        <authorList>
            <consortium name="The Broad Institute Genomics Platform"/>
            <consortium name="The Broad Institute Genome Sequencing Center for Infectious Disease"/>
            <person name="Wu L."/>
            <person name="Ma J."/>
        </authorList>
    </citation>
    <scope>NUCLEOTIDE SEQUENCE [LARGE SCALE GENOMIC DNA]</scope>
    <source>
        <strain evidence="4">CCUG 49452</strain>
    </source>
</reference>
<proteinExistence type="predicted"/>
<gene>
    <name evidence="3" type="ORF">ACFO6X_02270</name>
</gene>
<feature type="chain" id="PRO_5045102466" evidence="2">
    <location>
        <begin position="24"/>
        <end position="71"/>
    </location>
</feature>
<evidence type="ECO:0000313" key="3">
    <source>
        <dbReference type="EMBL" id="MFC4787822.1"/>
    </source>
</evidence>
<protein>
    <submittedName>
        <fullName evidence="3">Uncharacterized protein</fullName>
    </submittedName>
</protein>
<sequence length="71" mass="7564">MPRLTSPPMLLGALLLACSSLRAAPAPWYYWSHATSPQKVCAQTAPGPGWVQDSPPFAGPGCQRPLRPPLP</sequence>
<evidence type="ECO:0000313" key="4">
    <source>
        <dbReference type="Proteomes" id="UP001596001"/>
    </source>
</evidence>